<accession>A0A4S1DV02</accession>
<name>A0A4S1DV02_9FLAO</name>
<protein>
    <recommendedName>
        <fullName evidence="4">HEAT repeat domain-containing protein</fullName>
    </recommendedName>
</protein>
<sequence length="367" mass="42859">MAAYQYLIDHFNEAPLLIQTAWAISCTLLLAIVILTLYLKLIRAALRKKDIETAKFREDYESTLIEYLYSDSEDGDITDHQIAIIEKLKVSVHIKSKRKIIISILYNLMNEVSGEMSDSIKLLYFKTELYNYALKRLENKNWYIIAKGIGELTRFKIEEAHDLVKPFIKHPRLEVRKETQLYMVNMFRFNGLSFLDELKNPLSEWAQVQLLETLQKFDDQQICDIKPWLKSSNQTVVLFALKLAKMYNQFEVKDTLIELLSHPIKKIRVKVIEVLTSLYGIEAKEMLKANFNELSLEEQISFFGLLEKLVVPSDEPFIEKHLFHKNFEIQLLALKILKSINLDKFMGLSKSPKSRGNKKILKFVTNT</sequence>
<keyword evidence="3" id="KW-1185">Reference proteome</keyword>
<dbReference type="SUPFAM" id="SSF48371">
    <property type="entry name" value="ARM repeat"/>
    <property type="match status" value="1"/>
</dbReference>
<reference evidence="2 3" key="1">
    <citation type="submission" date="2019-04" db="EMBL/GenBank/DDBJ databases">
        <authorList>
            <person name="Liu A."/>
        </authorList>
    </citation>
    <scope>NUCLEOTIDE SEQUENCE [LARGE SCALE GENOMIC DNA]</scope>
    <source>
        <strain evidence="2 3">RZ03</strain>
    </source>
</reference>
<keyword evidence="1" id="KW-1133">Transmembrane helix</keyword>
<dbReference type="OrthoDB" id="1454284at2"/>
<keyword evidence="1" id="KW-0472">Membrane</keyword>
<gene>
    <name evidence="2" type="ORF">EM932_13270</name>
</gene>
<evidence type="ECO:0000313" key="3">
    <source>
        <dbReference type="Proteomes" id="UP000307602"/>
    </source>
</evidence>
<evidence type="ECO:0008006" key="4">
    <source>
        <dbReference type="Google" id="ProtNLM"/>
    </source>
</evidence>
<comment type="caution">
    <text evidence="2">The sequence shown here is derived from an EMBL/GenBank/DDBJ whole genome shotgun (WGS) entry which is preliminary data.</text>
</comment>
<evidence type="ECO:0000313" key="2">
    <source>
        <dbReference type="EMBL" id="TGV01951.1"/>
    </source>
</evidence>
<dbReference type="EMBL" id="SRSO01000018">
    <property type="protein sequence ID" value="TGV01951.1"/>
    <property type="molecule type" value="Genomic_DNA"/>
</dbReference>
<proteinExistence type="predicted"/>
<dbReference type="AlphaFoldDB" id="A0A4S1DV02"/>
<dbReference type="RefSeq" id="WP_135877676.1">
    <property type="nucleotide sequence ID" value="NZ_SRSO01000018.1"/>
</dbReference>
<feature type="transmembrane region" description="Helical" evidence="1">
    <location>
        <begin position="20"/>
        <end position="39"/>
    </location>
</feature>
<organism evidence="2 3">
    <name type="scientific">Flavivirga rizhaonensis</name>
    <dbReference type="NCBI Taxonomy" id="2559571"/>
    <lineage>
        <taxon>Bacteria</taxon>
        <taxon>Pseudomonadati</taxon>
        <taxon>Bacteroidota</taxon>
        <taxon>Flavobacteriia</taxon>
        <taxon>Flavobacteriales</taxon>
        <taxon>Flavobacteriaceae</taxon>
        <taxon>Flavivirga</taxon>
    </lineage>
</organism>
<keyword evidence="1" id="KW-0812">Transmembrane</keyword>
<evidence type="ECO:0000256" key="1">
    <source>
        <dbReference type="SAM" id="Phobius"/>
    </source>
</evidence>
<dbReference type="InterPro" id="IPR016024">
    <property type="entry name" value="ARM-type_fold"/>
</dbReference>
<dbReference type="Proteomes" id="UP000307602">
    <property type="component" value="Unassembled WGS sequence"/>
</dbReference>